<sequence length="423" mass="46438">MGDMSRADKNSSNSTGTPSSDNEQKNNDKPSANVPEELTTITKSKARRLKRRAAIQQLNMGDDEPPKRGGEPDIELMRHVKKSWFRSNGYGSSSTGPFTIPRGYPGSVSADPSANIPEGHHPDNPPRASDETGGKTKRTRKKKGKGKGKGKEGTGMQQEINHGIFRLEQRNALIEGYSFLRDDKSPGPFSDSNKRSASAPPRIIGFDILKDGSEETPEKMPAGMSEESGEVWKDMPKEVPKEVPENMPEKPCDKMAGGTAKGTSDGTSKGTSEETSKGASEETSKGISEEVCKLPEEVSERMPEEIREHCEQTTFESHGIVFGHCSPVLRNAVPLLEGSLLPELLSSLAVPTRDIGRHAPFAQVVPEQSVIYPPPHFAPALPQQNYQYSHLHGHQNGYYYPYYQGPYLSSWHAPYHSLSRDPS</sequence>
<accession>A0ACB8UQ54</accession>
<protein>
    <submittedName>
        <fullName evidence="1">Uncharacterized protein</fullName>
    </submittedName>
</protein>
<reference evidence="1" key="1">
    <citation type="journal article" date="2022" name="bioRxiv">
        <title>Population genetic analysis of Ophidiomyces ophidiicola, the causative agent of snake fungal disease, indicates recent introductions to the USA.</title>
        <authorList>
            <person name="Ladner J.T."/>
            <person name="Palmer J.M."/>
            <person name="Ettinger C.L."/>
            <person name="Stajich J.E."/>
            <person name="Farrell T.M."/>
            <person name="Glorioso B.M."/>
            <person name="Lawson B."/>
            <person name="Price S.J."/>
            <person name="Stengle A.G."/>
            <person name="Grear D.A."/>
            <person name="Lorch J.M."/>
        </authorList>
    </citation>
    <scope>NUCLEOTIDE SEQUENCE</scope>
    <source>
        <strain evidence="1">NWHC 24266-5</strain>
    </source>
</reference>
<organism evidence="1">
    <name type="scientific">Ophidiomyces ophidiicola</name>
    <dbReference type="NCBI Taxonomy" id="1387563"/>
    <lineage>
        <taxon>Eukaryota</taxon>
        <taxon>Fungi</taxon>
        <taxon>Dikarya</taxon>
        <taxon>Ascomycota</taxon>
        <taxon>Pezizomycotina</taxon>
        <taxon>Eurotiomycetes</taxon>
        <taxon>Eurotiomycetidae</taxon>
        <taxon>Onygenales</taxon>
        <taxon>Onygenaceae</taxon>
        <taxon>Ophidiomyces</taxon>
    </lineage>
</organism>
<gene>
    <name evidence="1" type="ORF">LOY88_005964</name>
</gene>
<dbReference type="EMBL" id="JALBCA010000120">
    <property type="protein sequence ID" value="KAI2382518.1"/>
    <property type="molecule type" value="Genomic_DNA"/>
</dbReference>
<evidence type="ECO:0000313" key="1">
    <source>
        <dbReference type="EMBL" id="KAI2382518.1"/>
    </source>
</evidence>
<comment type="caution">
    <text evidence="1">The sequence shown here is derived from an EMBL/GenBank/DDBJ whole genome shotgun (WGS) entry which is preliminary data.</text>
</comment>
<proteinExistence type="predicted"/>
<name>A0ACB8UQ54_9EURO</name>